<dbReference type="InterPro" id="IPR001296">
    <property type="entry name" value="Glyco_trans_1"/>
</dbReference>
<protein>
    <submittedName>
        <fullName evidence="2">Glycosyltransferase family 4 protein</fullName>
        <ecNumber evidence="2">2.4.-.-</ecNumber>
    </submittedName>
</protein>
<sequence>MIIGVVLGSAPGYSETFFSSKIQGLQQSGHQVLLFSGDNSNDFKLCPVILFPKQYQSRFKQAVILIWVYLSLLPFFKSVFKFVKMERHDGISWIRISKSLYSYAPIFKNKLDWLHFGFGTLALGGENLAASKQAKMAVSFRGFDIGVYPIKHPHCYRRLWDKVFKIHVISDDIAQLTYQHGFKDQAPIVKITPAIDTKYFSESNKTLIDTPIQMVTIARLHWKKGLNYTLEALSILKKAGFSFQYRIIGTGSEIETLKFTCYQLGLEKEVLFLGKLAHLEVKQQLEQSQIYIQYSVQEGFCNAVLEAQAMGLLCVVSDAEGLQENVLHNQTGWVVPKRQPQLLADKIIEVIELTEAKKKHIIERAILRVKKEFNIQKQQQEFLHFYEE</sequence>
<dbReference type="Proteomes" id="UP001231197">
    <property type="component" value="Unassembled WGS sequence"/>
</dbReference>
<dbReference type="EC" id="2.4.-.-" evidence="2"/>
<dbReference type="Pfam" id="PF00534">
    <property type="entry name" value="Glycos_transf_1"/>
    <property type="match status" value="1"/>
</dbReference>
<dbReference type="RefSeq" id="WP_290206108.1">
    <property type="nucleotide sequence ID" value="NZ_JASDDK010000002.1"/>
</dbReference>
<dbReference type="EMBL" id="JASDDK010000002">
    <property type="protein sequence ID" value="MDN3492414.1"/>
    <property type="molecule type" value="Genomic_DNA"/>
</dbReference>
<accession>A0ABT7ZUC0</accession>
<gene>
    <name evidence="2" type="ORF">QMA06_06760</name>
</gene>
<dbReference type="Gene3D" id="3.40.50.2000">
    <property type="entry name" value="Glycogen Phosphorylase B"/>
    <property type="match status" value="2"/>
</dbReference>
<evidence type="ECO:0000259" key="1">
    <source>
        <dbReference type="Pfam" id="PF00534"/>
    </source>
</evidence>
<name>A0ABT7ZUC0_9FLAO</name>
<dbReference type="GO" id="GO:0016757">
    <property type="term" value="F:glycosyltransferase activity"/>
    <property type="evidence" value="ECO:0007669"/>
    <property type="project" value="UniProtKB-KW"/>
</dbReference>
<dbReference type="SUPFAM" id="SSF53756">
    <property type="entry name" value="UDP-Glycosyltransferase/glycogen phosphorylase"/>
    <property type="match status" value="1"/>
</dbReference>
<feature type="domain" description="Glycosyl transferase family 1" evidence="1">
    <location>
        <begin position="204"/>
        <end position="365"/>
    </location>
</feature>
<dbReference type="PANTHER" id="PTHR12526">
    <property type="entry name" value="GLYCOSYLTRANSFERASE"/>
    <property type="match status" value="1"/>
</dbReference>
<organism evidence="2 3">
    <name type="scientific">Winogradskyella bathintestinalis</name>
    <dbReference type="NCBI Taxonomy" id="3035208"/>
    <lineage>
        <taxon>Bacteria</taxon>
        <taxon>Pseudomonadati</taxon>
        <taxon>Bacteroidota</taxon>
        <taxon>Flavobacteriia</taxon>
        <taxon>Flavobacteriales</taxon>
        <taxon>Flavobacteriaceae</taxon>
        <taxon>Winogradskyella</taxon>
    </lineage>
</organism>
<keyword evidence="2" id="KW-0808">Transferase</keyword>
<reference evidence="2 3" key="1">
    <citation type="journal article" date="2023" name="Int. J. Syst. Evol. Microbiol.">
        <title>Winogradskyella bathintestinalis sp. nov., isolated from the intestine of the deep-sea loosejaw dragonfish, Malacosteus niger.</title>
        <authorList>
            <person name="Uniacke-Lowe S."/>
            <person name="Johnson C.N."/>
            <person name="Stanton C."/>
            <person name="Hill C."/>
            <person name="Ross P."/>
        </authorList>
    </citation>
    <scope>NUCLEOTIDE SEQUENCE [LARGE SCALE GENOMIC DNA]</scope>
    <source>
        <strain evidence="2 3">APC 3343</strain>
    </source>
</reference>
<keyword evidence="2" id="KW-0328">Glycosyltransferase</keyword>
<evidence type="ECO:0000313" key="3">
    <source>
        <dbReference type="Proteomes" id="UP001231197"/>
    </source>
</evidence>
<comment type="caution">
    <text evidence="2">The sequence shown here is derived from an EMBL/GenBank/DDBJ whole genome shotgun (WGS) entry which is preliminary data.</text>
</comment>
<keyword evidence="3" id="KW-1185">Reference proteome</keyword>
<evidence type="ECO:0000313" key="2">
    <source>
        <dbReference type="EMBL" id="MDN3492414.1"/>
    </source>
</evidence>
<proteinExistence type="predicted"/>
<dbReference type="CDD" id="cd03801">
    <property type="entry name" value="GT4_PimA-like"/>
    <property type="match status" value="1"/>
</dbReference>